<feature type="domain" description="C2H2-type" evidence="10">
    <location>
        <begin position="750"/>
        <end position="777"/>
    </location>
</feature>
<feature type="domain" description="C2H2-type" evidence="10">
    <location>
        <begin position="632"/>
        <end position="659"/>
    </location>
</feature>
<feature type="domain" description="C2H2-type" evidence="10">
    <location>
        <begin position="604"/>
        <end position="631"/>
    </location>
</feature>
<dbReference type="FunFam" id="3.30.160.60:FF:000690">
    <property type="entry name" value="Zinc finger protein 354C"/>
    <property type="match status" value="1"/>
</dbReference>
<keyword evidence="8" id="KW-0539">Nucleus</keyword>
<keyword evidence="4 9" id="KW-0863">Zinc-finger</keyword>
<evidence type="ECO:0000256" key="9">
    <source>
        <dbReference type="PROSITE-ProRule" id="PRU00042"/>
    </source>
</evidence>
<evidence type="ECO:0000256" key="2">
    <source>
        <dbReference type="ARBA" id="ARBA00022723"/>
    </source>
</evidence>
<dbReference type="GO" id="GO:0008270">
    <property type="term" value="F:zinc ion binding"/>
    <property type="evidence" value="ECO:0007669"/>
    <property type="project" value="UniProtKB-KW"/>
</dbReference>
<evidence type="ECO:0000256" key="7">
    <source>
        <dbReference type="ARBA" id="ARBA00023163"/>
    </source>
</evidence>
<evidence type="ECO:0000313" key="12">
    <source>
        <dbReference type="Proteomes" id="UP000728032"/>
    </source>
</evidence>
<keyword evidence="7" id="KW-0804">Transcription</keyword>
<dbReference type="SMART" id="SM00355">
    <property type="entry name" value="ZnF_C2H2"/>
    <property type="match status" value="13"/>
</dbReference>
<keyword evidence="2" id="KW-0479">Metal-binding</keyword>
<evidence type="ECO:0000256" key="3">
    <source>
        <dbReference type="ARBA" id="ARBA00022737"/>
    </source>
</evidence>
<dbReference type="Gene3D" id="3.30.160.60">
    <property type="entry name" value="Classic Zinc Finger"/>
    <property type="match status" value="8"/>
</dbReference>
<feature type="domain" description="C2H2-type" evidence="10">
    <location>
        <begin position="660"/>
        <end position="692"/>
    </location>
</feature>
<evidence type="ECO:0000256" key="8">
    <source>
        <dbReference type="ARBA" id="ARBA00023242"/>
    </source>
</evidence>
<dbReference type="InterPro" id="IPR050636">
    <property type="entry name" value="C2H2-ZF_domain-containing"/>
</dbReference>
<organism evidence="11">
    <name type="scientific">Oppiella nova</name>
    <dbReference type="NCBI Taxonomy" id="334625"/>
    <lineage>
        <taxon>Eukaryota</taxon>
        <taxon>Metazoa</taxon>
        <taxon>Ecdysozoa</taxon>
        <taxon>Arthropoda</taxon>
        <taxon>Chelicerata</taxon>
        <taxon>Arachnida</taxon>
        <taxon>Acari</taxon>
        <taxon>Acariformes</taxon>
        <taxon>Sarcoptiformes</taxon>
        <taxon>Oribatida</taxon>
        <taxon>Brachypylina</taxon>
        <taxon>Oppioidea</taxon>
        <taxon>Oppiidae</taxon>
        <taxon>Oppiella</taxon>
    </lineage>
</organism>
<dbReference type="PROSITE" id="PS00028">
    <property type="entry name" value="ZINC_FINGER_C2H2_1"/>
    <property type="match status" value="8"/>
</dbReference>
<feature type="domain" description="C2H2-type" evidence="10">
    <location>
        <begin position="514"/>
        <end position="537"/>
    </location>
</feature>
<evidence type="ECO:0000313" key="11">
    <source>
        <dbReference type="EMBL" id="CAD7646496.1"/>
    </source>
</evidence>
<dbReference type="InterPro" id="IPR013087">
    <property type="entry name" value="Znf_C2H2_type"/>
</dbReference>
<name>A0A7R9LRN3_9ACAR</name>
<evidence type="ECO:0000256" key="4">
    <source>
        <dbReference type="ARBA" id="ARBA00022771"/>
    </source>
</evidence>
<evidence type="ECO:0000256" key="6">
    <source>
        <dbReference type="ARBA" id="ARBA00023015"/>
    </source>
</evidence>
<accession>A0A7R9LRN3</accession>
<dbReference type="PANTHER" id="PTHR47772">
    <property type="entry name" value="ZINC FINGER PROTEIN 200"/>
    <property type="match status" value="1"/>
</dbReference>
<feature type="domain" description="C2H2-type" evidence="10">
    <location>
        <begin position="351"/>
        <end position="378"/>
    </location>
</feature>
<dbReference type="InterPro" id="IPR036236">
    <property type="entry name" value="Znf_C2H2_sf"/>
</dbReference>
<dbReference type="OrthoDB" id="6506615at2759"/>
<dbReference type="Pfam" id="PF13912">
    <property type="entry name" value="zf-C2H2_6"/>
    <property type="match status" value="1"/>
</dbReference>
<keyword evidence="5" id="KW-0862">Zinc</keyword>
<keyword evidence="3" id="KW-0677">Repeat</keyword>
<feature type="domain" description="C2H2-type" evidence="10">
    <location>
        <begin position="693"/>
        <end position="720"/>
    </location>
</feature>
<dbReference type="Proteomes" id="UP000728032">
    <property type="component" value="Unassembled WGS sequence"/>
</dbReference>
<comment type="subcellular location">
    <subcellularLocation>
        <location evidence="1">Nucleus</location>
    </subcellularLocation>
</comment>
<dbReference type="EMBL" id="OC917223">
    <property type="protein sequence ID" value="CAD7646496.1"/>
    <property type="molecule type" value="Genomic_DNA"/>
</dbReference>
<dbReference type="EMBL" id="CAJPVJ010002398">
    <property type="protein sequence ID" value="CAG2166233.1"/>
    <property type="molecule type" value="Genomic_DNA"/>
</dbReference>
<gene>
    <name evidence="11" type="ORF">ONB1V03_LOCUS5760</name>
</gene>
<keyword evidence="12" id="KW-1185">Reference proteome</keyword>
<dbReference type="FunFam" id="3.30.160.60:FF:000446">
    <property type="entry name" value="Zinc finger protein"/>
    <property type="match status" value="1"/>
</dbReference>
<evidence type="ECO:0000256" key="5">
    <source>
        <dbReference type="ARBA" id="ARBA00022833"/>
    </source>
</evidence>
<evidence type="ECO:0000259" key="10">
    <source>
        <dbReference type="PROSITE" id="PS50157"/>
    </source>
</evidence>
<dbReference type="PROSITE" id="PS50157">
    <property type="entry name" value="ZINC_FINGER_C2H2_2"/>
    <property type="match status" value="10"/>
</dbReference>
<dbReference type="GO" id="GO:0005634">
    <property type="term" value="C:nucleus"/>
    <property type="evidence" value="ECO:0007669"/>
    <property type="project" value="UniProtKB-SubCell"/>
</dbReference>
<dbReference type="SUPFAM" id="SSF57667">
    <property type="entry name" value="beta-beta-alpha zinc fingers"/>
    <property type="match status" value="6"/>
</dbReference>
<evidence type="ECO:0000256" key="1">
    <source>
        <dbReference type="ARBA" id="ARBA00004123"/>
    </source>
</evidence>
<sequence>MSDVWYGMGRALCELGWDGMAIRTANSFQSVPTLDNQTVLAVQQFFNDNTVSNLANADVEEEEEEDVFQCGKCKKQFSILNAFVSHKKECGRKSTLNRNINQLLHSTHDNLKNPNVSLGSHLTLPTSPTLPTIAGGVILSESDLLSLTTSLEHNIGSISSISPSGLHITGDSSLGTNDGNDTFSNVLSGISSNNTIHTTTNTVQTSQSLGLPVSLLNNLVSTPFLVQTTNTSNNSMNTSSVTLPSNFVLNIQSNAMNNSNSIPIMIATSNLTPITSTVTQSKSTPIQVSNIKPKESQNKANVQQKKQLDAAIHVLPSSDLKASTHKTRKRVIKTEVTDAMNPVSPKRSAKLKCTFCDRSFNKNFDLQQHIRCHTGEKPFQCIVCGRAFAQKSNVKKHMQTHKVWPDGLAHTLPPQASMDMLKDNSNDDSLVEPERMIESSDSNQQIDSSYVCPYCSYTNGKSQKFKSYFELKSHMKTHKREKVYKCIQSSCGVMFSELEPFLGHIQTHETEMTYRCHQCNKTFSSLYDLGLHQYSHSLYPNQGSRTGQRYFRCQKCLNKYTTPAALEHHLATSTHHYPCHNCNKVFPCERYLRRHLLTHGSGLHICQYCEKTFKTANYLKVHLVIHTGEKPFACNVCDAAFNRRDKLKRHKLVHDPIKRFKCPFKAHTGCPKEFNRPDKLKAHILTHSGIKPHQCNVCLRSFSRRAHLREHQKGHESAQNVEITTNTTTTTTITSTPNAVHNKTDFITLFDCEKCGNLFASESDLKKHSCESTGNAMTLKTKKNAKGNVKLAKKTNLTTSCLTSGTSTVTTSSIGYTKTKTKPCSVNATLTTAVLGDSSDQMTPKDSSNSEFTFQFHDGLDDNIPTAHIEIITAPVDIGGSFPPIVTIDGIQYPTIPILTNSIDSDCEDNDNTNSKDEMSTKVLLTAIPSLK</sequence>
<dbReference type="AlphaFoldDB" id="A0A7R9LRN3"/>
<dbReference type="GO" id="GO:0003682">
    <property type="term" value="F:chromatin binding"/>
    <property type="evidence" value="ECO:0007669"/>
    <property type="project" value="UniProtKB-ARBA"/>
</dbReference>
<keyword evidence="6" id="KW-0805">Transcription regulation</keyword>
<feature type="domain" description="C2H2-type" evidence="10">
    <location>
        <begin position="484"/>
        <end position="513"/>
    </location>
</feature>
<dbReference type="PANTHER" id="PTHR47772:SF13">
    <property type="entry name" value="GASTRULA ZINC FINGER PROTEIN XLCGF49.1-LIKE-RELATED"/>
    <property type="match status" value="1"/>
</dbReference>
<feature type="domain" description="C2H2-type" evidence="10">
    <location>
        <begin position="379"/>
        <end position="401"/>
    </location>
</feature>
<proteinExistence type="predicted"/>
<feature type="domain" description="C2H2-type" evidence="10">
    <location>
        <begin position="577"/>
        <end position="599"/>
    </location>
</feature>
<dbReference type="FunFam" id="3.30.160.60:FF:000679">
    <property type="entry name" value="Zinc finger protein 341"/>
    <property type="match status" value="1"/>
</dbReference>
<protein>
    <recommendedName>
        <fullName evidence="10">C2H2-type domain-containing protein</fullName>
    </recommendedName>
</protein>
<reference evidence="11" key="1">
    <citation type="submission" date="2020-11" db="EMBL/GenBank/DDBJ databases">
        <authorList>
            <person name="Tran Van P."/>
        </authorList>
    </citation>
    <scope>NUCLEOTIDE SEQUENCE</scope>
</reference>
<dbReference type="Pfam" id="PF00096">
    <property type="entry name" value="zf-C2H2"/>
    <property type="match status" value="5"/>
</dbReference>